<dbReference type="EMBL" id="JACXAA010000006">
    <property type="protein sequence ID" value="MBD2754873.1"/>
    <property type="molecule type" value="Genomic_DNA"/>
</dbReference>
<keyword evidence="2" id="KW-1185">Reference proteome</keyword>
<dbReference type="RefSeq" id="WP_191040491.1">
    <property type="nucleotide sequence ID" value="NZ_JACXAA010000006.1"/>
</dbReference>
<gene>
    <name evidence="1" type="ORF">IC230_18360</name>
</gene>
<dbReference type="PROSITE" id="PS51257">
    <property type="entry name" value="PROKAR_LIPOPROTEIN"/>
    <property type="match status" value="1"/>
</dbReference>
<dbReference type="Proteomes" id="UP000653797">
    <property type="component" value="Unassembled WGS sequence"/>
</dbReference>
<proteinExistence type="predicted"/>
<evidence type="ECO:0000313" key="2">
    <source>
        <dbReference type="Proteomes" id="UP000653797"/>
    </source>
</evidence>
<accession>A0A927B3T6</accession>
<reference evidence="1" key="1">
    <citation type="submission" date="2020-09" db="EMBL/GenBank/DDBJ databases">
        <authorList>
            <person name="Kim M.K."/>
        </authorList>
    </citation>
    <scope>NUCLEOTIDE SEQUENCE</scope>
    <source>
        <strain evidence="1">BT704</strain>
    </source>
</reference>
<protein>
    <submittedName>
        <fullName evidence="1">Uncharacterized protein</fullName>
    </submittedName>
</protein>
<evidence type="ECO:0000313" key="1">
    <source>
        <dbReference type="EMBL" id="MBD2754873.1"/>
    </source>
</evidence>
<sequence length="145" mass="15643">MKKQLLFCAFVGLMTSCQQEDAIQPSSPTLAGEAVGTYQTNVYLDPAYVATASSELPYAELKAESANSVTLIYSKLYPVKSSHSIEHVTLLREPNGIQLSAAGSVIGTLQTDRVFTSNGMEKQGQLLRISMQNDSANGLYFIGSK</sequence>
<organism evidence="1 2">
    <name type="scientific">Spirosoma validum</name>
    <dbReference type="NCBI Taxonomy" id="2771355"/>
    <lineage>
        <taxon>Bacteria</taxon>
        <taxon>Pseudomonadati</taxon>
        <taxon>Bacteroidota</taxon>
        <taxon>Cytophagia</taxon>
        <taxon>Cytophagales</taxon>
        <taxon>Cytophagaceae</taxon>
        <taxon>Spirosoma</taxon>
    </lineage>
</organism>
<comment type="caution">
    <text evidence="1">The sequence shown here is derived from an EMBL/GenBank/DDBJ whole genome shotgun (WGS) entry which is preliminary data.</text>
</comment>
<dbReference type="AlphaFoldDB" id="A0A927B3T6"/>
<name>A0A927B3T6_9BACT</name>